<evidence type="ECO:0000313" key="4">
    <source>
        <dbReference type="EMBL" id="SDV50471.1"/>
    </source>
</evidence>
<dbReference type="RefSeq" id="WP_211435371.1">
    <property type="nucleotide sequence ID" value="NZ_FNLO01000012.1"/>
</dbReference>
<dbReference type="GO" id="GO:0005840">
    <property type="term" value="C:ribosome"/>
    <property type="evidence" value="ECO:0007669"/>
    <property type="project" value="UniProtKB-KW"/>
</dbReference>
<evidence type="ECO:0000313" key="5">
    <source>
        <dbReference type="Proteomes" id="UP000243719"/>
    </source>
</evidence>
<name>A0A1H2PTM8_9BURK</name>
<dbReference type="SUPFAM" id="SSF55729">
    <property type="entry name" value="Acyl-CoA N-acyltransferases (Nat)"/>
    <property type="match status" value="1"/>
</dbReference>
<dbReference type="Pfam" id="PF00583">
    <property type="entry name" value="Acetyltransf_1"/>
    <property type="match status" value="1"/>
</dbReference>
<dbReference type="PROSITE" id="PS51186">
    <property type="entry name" value="GNAT"/>
    <property type="match status" value="1"/>
</dbReference>
<keyword evidence="5" id="KW-1185">Reference proteome</keyword>
<protein>
    <submittedName>
        <fullName evidence="4">Ribosomal protein S18 acetylase RimI</fullName>
    </submittedName>
</protein>
<dbReference type="InterPro" id="IPR016181">
    <property type="entry name" value="Acyl_CoA_acyltransferase"/>
</dbReference>
<keyword evidence="2" id="KW-0012">Acyltransferase</keyword>
<proteinExistence type="predicted"/>
<keyword evidence="4" id="KW-0687">Ribonucleoprotein</keyword>
<dbReference type="GO" id="GO:0016747">
    <property type="term" value="F:acyltransferase activity, transferring groups other than amino-acyl groups"/>
    <property type="evidence" value="ECO:0007669"/>
    <property type="project" value="InterPro"/>
</dbReference>
<dbReference type="CDD" id="cd04301">
    <property type="entry name" value="NAT_SF"/>
    <property type="match status" value="1"/>
</dbReference>
<dbReference type="AlphaFoldDB" id="A0A1H2PTM8"/>
<feature type="domain" description="N-acetyltransferase" evidence="3">
    <location>
        <begin position="5"/>
        <end position="147"/>
    </location>
</feature>
<sequence>MNTDTIIRPMNADDYDAVFTLLRQLPGVALRSADTPDAFRRYLERNPGLSLVALRNGRLAGCLMAGHDGRRGYLQHLAVDPAQQRAGLGSALVAQCVASLQALDIVKCHVDVFKENAAGAAFWNRHGWMQRHDIDRYSFISNDDRNA</sequence>
<dbReference type="PANTHER" id="PTHR43877">
    <property type="entry name" value="AMINOALKYLPHOSPHONATE N-ACETYLTRANSFERASE-RELATED-RELATED"/>
    <property type="match status" value="1"/>
</dbReference>
<organism evidence="4 5">
    <name type="scientific">Chitinasiproducens palmae</name>
    <dbReference type="NCBI Taxonomy" id="1770053"/>
    <lineage>
        <taxon>Bacteria</taxon>
        <taxon>Pseudomonadati</taxon>
        <taxon>Pseudomonadota</taxon>
        <taxon>Betaproteobacteria</taxon>
        <taxon>Burkholderiales</taxon>
        <taxon>Burkholderiaceae</taxon>
        <taxon>Chitinasiproducens</taxon>
    </lineage>
</organism>
<keyword evidence="4" id="KW-0689">Ribosomal protein</keyword>
<dbReference type="EMBL" id="FNLO01000012">
    <property type="protein sequence ID" value="SDV50471.1"/>
    <property type="molecule type" value="Genomic_DNA"/>
</dbReference>
<dbReference type="InterPro" id="IPR000182">
    <property type="entry name" value="GNAT_dom"/>
</dbReference>
<accession>A0A1H2PTM8</accession>
<reference evidence="5" key="1">
    <citation type="submission" date="2016-09" db="EMBL/GenBank/DDBJ databases">
        <authorList>
            <person name="Varghese N."/>
            <person name="Submissions S."/>
        </authorList>
    </citation>
    <scope>NUCLEOTIDE SEQUENCE [LARGE SCALE GENOMIC DNA]</scope>
    <source>
        <strain evidence="5">JS23</strain>
    </source>
</reference>
<evidence type="ECO:0000256" key="2">
    <source>
        <dbReference type="ARBA" id="ARBA00023315"/>
    </source>
</evidence>
<evidence type="ECO:0000256" key="1">
    <source>
        <dbReference type="ARBA" id="ARBA00022679"/>
    </source>
</evidence>
<gene>
    <name evidence="4" type="ORF">SAMN05216551_1126</name>
</gene>
<dbReference type="InterPro" id="IPR050832">
    <property type="entry name" value="Bact_Acetyltransf"/>
</dbReference>
<evidence type="ECO:0000259" key="3">
    <source>
        <dbReference type="PROSITE" id="PS51186"/>
    </source>
</evidence>
<dbReference type="Gene3D" id="3.40.630.30">
    <property type="match status" value="1"/>
</dbReference>
<keyword evidence="1" id="KW-0808">Transferase</keyword>
<dbReference type="Proteomes" id="UP000243719">
    <property type="component" value="Unassembled WGS sequence"/>
</dbReference>
<dbReference type="STRING" id="1770053.SAMN05216551_1126"/>